<evidence type="ECO:0000259" key="2">
    <source>
        <dbReference type="PROSITE" id="PS50076"/>
    </source>
</evidence>
<dbReference type="AlphaFoldDB" id="A0A9P4TWJ9"/>
<feature type="domain" description="J" evidence="2">
    <location>
        <begin position="7"/>
        <end position="72"/>
    </location>
</feature>
<accession>A0A9P4TWJ9</accession>
<feature type="compositionally biased region" description="Basic and acidic residues" evidence="1">
    <location>
        <begin position="90"/>
        <end position="102"/>
    </location>
</feature>
<dbReference type="PRINTS" id="PR00625">
    <property type="entry name" value="JDOMAIN"/>
</dbReference>
<reference evidence="3" key="1">
    <citation type="journal article" date="2020" name="Stud. Mycol.">
        <title>101 Dothideomycetes genomes: a test case for predicting lifestyles and emergence of pathogens.</title>
        <authorList>
            <person name="Haridas S."/>
            <person name="Albert R."/>
            <person name="Binder M."/>
            <person name="Bloem J."/>
            <person name="Labutti K."/>
            <person name="Salamov A."/>
            <person name="Andreopoulos B."/>
            <person name="Baker S."/>
            <person name="Barry K."/>
            <person name="Bills G."/>
            <person name="Bluhm B."/>
            <person name="Cannon C."/>
            <person name="Castanera R."/>
            <person name="Culley D."/>
            <person name="Daum C."/>
            <person name="Ezra D."/>
            <person name="Gonzalez J."/>
            <person name="Henrissat B."/>
            <person name="Kuo A."/>
            <person name="Liang C."/>
            <person name="Lipzen A."/>
            <person name="Lutzoni F."/>
            <person name="Magnuson J."/>
            <person name="Mondo S."/>
            <person name="Nolan M."/>
            <person name="Ohm R."/>
            <person name="Pangilinan J."/>
            <person name="Park H.-J."/>
            <person name="Ramirez L."/>
            <person name="Alfaro M."/>
            <person name="Sun H."/>
            <person name="Tritt A."/>
            <person name="Yoshinaga Y."/>
            <person name="Zwiers L.-H."/>
            <person name="Turgeon B."/>
            <person name="Goodwin S."/>
            <person name="Spatafora J."/>
            <person name="Crous P."/>
            <person name="Grigoriev I."/>
        </authorList>
    </citation>
    <scope>NUCLEOTIDE SEQUENCE</scope>
    <source>
        <strain evidence="3">CBS 130266</strain>
    </source>
</reference>
<feature type="compositionally biased region" description="Polar residues" evidence="1">
    <location>
        <begin position="239"/>
        <end position="252"/>
    </location>
</feature>
<feature type="compositionally biased region" description="Basic and acidic residues" evidence="1">
    <location>
        <begin position="157"/>
        <end position="171"/>
    </location>
</feature>
<protein>
    <recommendedName>
        <fullName evidence="2">J domain-containing protein</fullName>
    </recommendedName>
</protein>
<dbReference type="Pfam" id="PF00226">
    <property type="entry name" value="DnaJ"/>
    <property type="match status" value="1"/>
</dbReference>
<feature type="compositionally biased region" description="Polar residues" evidence="1">
    <location>
        <begin position="68"/>
        <end position="82"/>
    </location>
</feature>
<dbReference type="InterPro" id="IPR036869">
    <property type="entry name" value="J_dom_sf"/>
</dbReference>
<dbReference type="SMART" id="SM00271">
    <property type="entry name" value="DnaJ"/>
    <property type="match status" value="1"/>
</dbReference>
<dbReference type="PANTHER" id="PTHR44240:SF10">
    <property type="entry name" value="J DOMAIN-CONTAINING PROTEIN"/>
    <property type="match status" value="1"/>
</dbReference>
<feature type="compositionally biased region" description="Basic and acidic residues" evidence="1">
    <location>
        <begin position="181"/>
        <end position="190"/>
    </location>
</feature>
<dbReference type="Proteomes" id="UP000800235">
    <property type="component" value="Unassembled WGS sequence"/>
</dbReference>
<dbReference type="SUPFAM" id="SSF46565">
    <property type="entry name" value="Chaperone J-domain"/>
    <property type="match status" value="1"/>
</dbReference>
<dbReference type="CDD" id="cd06257">
    <property type="entry name" value="DnaJ"/>
    <property type="match status" value="1"/>
</dbReference>
<evidence type="ECO:0000313" key="3">
    <source>
        <dbReference type="EMBL" id="KAF2427715.1"/>
    </source>
</evidence>
<dbReference type="PANTHER" id="PTHR44240">
    <property type="entry name" value="DNAJ DOMAIN (PROKARYOTIC HEAT SHOCK PROTEIN)-RELATED"/>
    <property type="match status" value="1"/>
</dbReference>
<dbReference type="Gene3D" id="1.10.287.110">
    <property type="entry name" value="DnaJ domain"/>
    <property type="match status" value="1"/>
</dbReference>
<dbReference type="InterPro" id="IPR052276">
    <property type="entry name" value="Diphthamide-biosynth_chaperone"/>
</dbReference>
<evidence type="ECO:0000256" key="1">
    <source>
        <dbReference type="SAM" id="MobiDB-lite"/>
    </source>
</evidence>
<evidence type="ECO:0000313" key="4">
    <source>
        <dbReference type="Proteomes" id="UP000800235"/>
    </source>
</evidence>
<proteinExistence type="predicted"/>
<dbReference type="InterPro" id="IPR001623">
    <property type="entry name" value="DnaJ_domain"/>
</dbReference>
<feature type="compositionally biased region" description="Polar residues" evidence="1">
    <location>
        <begin position="197"/>
        <end position="212"/>
    </location>
</feature>
<organism evidence="3 4">
    <name type="scientific">Tothia fuscella</name>
    <dbReference type="NCBI Taxonomy" id="1048955"/>
    <lineage>
        <taxon>Eukaryota</taxon>
        <taxon>Fungi</taxon>
        <taxon>Dikarya</taxon>
        <taxon>Ascomycota</taxon>
        <taxon>Pezizomycotina</taxon>
        <taxon>Dothideomycetes</taxon>
        <taxon>Pleosporomycetidae</taxon>
        <taxon>Venturiales</taxon>
        <taxon>Cylindrosympodiaceae</taxon>
        <taxon>Tothia</taxon>
    </lineage>
</organism>
<gene>
    <name evidence="3" type="ORF">EJ08DRAFT_680853</name>
</gene>
<keyword evidence="4" id="KW-1185">Reference proteome</keyword>
<dbReference type="EMBL" id="MU007058">
    <property type="protein sequence ID" value="KAF2427715.1"/>
    <property type="molecule type" value="Genomic_DNA"/>
</dbReference>
<name>A0A9P4TWJ9_9PEZI</name>
<dbReference type="PROSITE" id="PS50076">
    <property type="entry name" value="DNAJ_2"/>
    <property type="match status" value="1"/>
</dbReference>
<feature type="compositionally biased region" description="Basic and acidic residues" evidence="1">
    <location>
        <begin position="253"/>
        <end position="267"/>
    </location>
</feature>
<sequence length="379" mass="43242">MSDERSKALETLDLHAGASKEEIRKAWKREALKNHPDKAKEDKTKGDKTKEDTINKFLAVQKAYETLCQPQPTDTEAPSNSWSHHHEKLHRQNREPTPHQDYRPVPPTTTFPRGRKVSPFPDDYPNQTTDTPGYRNNRRGESLPKNYGYSNQGNARRGQDHQDHRRFENTDRPTANYPHAHSRDRDHWVDETYGGSRRTTSHYASQAPQATRDQGYHYSGSLRTTPLGATKISGGPSPAYNQTHSSPRSSHGSFHESEVPSRPDRLPMHGRSPQHYENESLPSKLPSHSSRHSRDKPESSHRSRPPGTSIVVDERKTDLLDDKIYRARSELQAFANSKKKGAIEEAIAVDKEKSHTAEEIRRLQEAVDNFRTSYKKGKP</sequence>
<comment type="caution">
    <text evidence="3">The sequence shown here is derived from an EMBL/GenBank/DDBJ whole genome shotgun (WGS) entry which is preliminary data.</text>
</comment>
<feature type="region of interest" description="Disordered" evidence="1">
    <location>
        <begin position="67"/>
        <end position="315"/>
    </location>
</feature>
<feature type="region of interest" description="Disordered" evidence="1">
    <location>
        <begin position="1"/>
        <end position="52"/>
    </location>
</feature>